<dbReference type="AlphaFoldDB" id="A0AA34TPX1"/>
<evidence type="ECO:0000256" key="1">
    <source>
        <dbReference type="SAM" id="Phobius"/>
    </source>
</evidence>
<evidence type="ECO:0000313" key="3">
    <source>
        <dbReference type="Proteomes" id="UP000194136"/>
    </source>
</evidence>
<gene>
    <name evidence="2" type="ORF">K08M4_20220</name>
</gene>
<dbReference type="EMBL" id="CP017916">
    <property type="protein sequence ID" value="ARP38762.1"/>
    <property type="molecule type" value="Genomic_DNA"/>
</dbReference>
<protein>
    <submittedName>
        <fullName evidence="2">Uncharacterized protein</fullName>
    </submittedName>
</protein>
<organism evidence="2 3">
    <name type="scientific">Vibrio syngnathi</name>
    <dbReference type="NCBI Taxonomy" id="3034029"/>
    <lineage>
        <taxon>Bacteria</taxon>
        <taxon>Pseudomonadati</taxon>
        <taxon>Pseudomonadota</taxon>
        <taxon>Gammaproteobacteria</taxon>
        <taxon>Vibrionales</taxon>
        <taxon>Vibrionaceae</taxon>
        <taxon>Vibrio</taxon>
    </lineage>
</organism>
<dbReference type="RefSeq" id="WP_086049764.1">
    <property type="nucleotide sequence ID" value="NZ_CP017916.1"/>
</dbReference>
<reference evidence="2 3" key="1">
    <citation type="submission" date="2016-10" db="EMBL/GenBank/DDBJ databases">
        <title>The High Quality Genome of Vibrio splendidus K08M4.</title>
        <authorList>
            <person name="Wendling C."/>
            <person name="Chibani C.M."/>
            <person name="Hertel R."/>
            <person name="Sproer C."/>
            <person name="Bunk B."/>
            <person name="Overmann J."/>
            <person name="Roth O."/>
            <person name="Liesegang H."/>
        </authorList>
    </citation>
    <scope>NUCLEOTIDE SEQUENCE [LARGE SCALE GENOMIC DNA]</scope>
    <source>
        <strain evidence="2 3">K08M4</strain>
    </source>
</reference>
<keyword evidence="1" id="KW-1133">Transmembrane helix</keyword>
<feature type="transmembrane region" description="Helical" evidence="1">
    <location>
        <begin position="58"/>
        <end position="75"/>
    </location>
</feature>
<sequence>MSNNKESHPIRNGVITSVVGGIILSFWSPFRDLLVKAALWCWGLLTSIWVWFSSTHETYGWIFALLIALSFPTLIKLASLMARKKEPGVEELYKSDYLFGADWDWYYLNGEIKNLWCLCPSCKNELVFSEFVPNRYDYRHDGLEPKTDFLCERCDTTRCSLKGNKRYALGTVEREIRRKIRSNEWQNS</sequence>
<keyword evidence="3" id="KW-1185">Reference proteome</keyword>
<name>A0AA34TPX1_9VIBR</name>
<dbReference type="KEGG" id="vsy:K08M4_20220"/>
<keyword evidence="1" id="KW-0472">Membrane</keyword>
<accession>A0AA34TPX1</accession>
<proteinExistence type="predicted"/>
<evidence type="ECO:0000313" key="2">
    <source>
        <dbReference type="EMBL" id="ARP38762.1"/>
    </source>
</evidence>
<keyword evidence="1" id="KW-0812">Transmembrane</keyword>
<dbReference type="Proteomes" id="UP000194136">
    <property type="component" value="Chromosome 1"/>
</dbReference>